<dbReference type="GO" id="GO:0006506">
    <property type="term" value="P:GPI anchor biosynthetic process"/>
    <property type="evidence" value="ECO:0007669"/>
    <property type="project" value="UniProtKB-KW"/>
</dbReference>
<feature type="transmembrane region" description="Helical" evidence="5">
    <location>
        <begin position="239"/>
        <end position="257"/>
    </location>
</feature>
<keyword evidence="4 5" id="KW-0472">Membrane</keyword>
<evidence type="ECO:0000256" key="4">
    <source>
        <dbReference type="ARBA" id="ARBA00023136"/>
    </source>
</evidence>
<dbReference type="GO" id="GO:0072659">
    <property type="term" value="P:protein localization to plasma membrane"/>
    <property type="evidence" value="ECO:0007669"/>
    <property type="project" value="TreeGrafter"/>
</dbReference>
<feature type="transmembrane region" description="Helical" evidence="5">
    <location>
        <begin position="177"/>
        <end position="197"/>
    </location>
</feature>
<dbReference type="AlphaFoldDB" id="A0A9N8KY51"/>
<accession>A0A9N8KY51</accession>
<protein>
    <recommendedName>
        <fullName evidence="5">Phosphatidylinositol-glycan biosynthesis class W protein</fullName>
        <ecNumber evidence="5">2.3.-.-</ecNumber>
    </recommendedName>
</protein>
<feature type="transmembrane region" description="Helical" evidence="5">
    <location>
        <begin position="48"/>
        <end position="66"/>
    </location>
</feature>
<dbReference type="OrthoDB" id="15270at2759"/>
<evidence type="ECO:0000256" key="2">
    <source>
        <dbReference type="ARBA" id="ARBA00022692"/>
    </source>
</evidence>
<keyword evidence="3 5" id="KW-1133">Transmembrane helix</keyword>
<name>A0A9N8KY51_CHRIL</name>
<dbReference type="EMBL" id="LR824007">
    <property type="protein sequence ID" value="CAD0195878.1"/>
    <property type="molecule type" value="Genomic_DNA"/>
</dbReference>
<evidence type="ECO:0000256" key="3">
    <source>
        <dbReference type="ARBA" id="ARBA00022989"/>
    </source>
</evidence>
<feature type="transmembrane region" description="Helical" evidence="5">
    <location>
        <begin position="384"/>
        <end position="403"/>
    </location>
</feature>
<evidence type="ECO:0000256" key="1">
    <source>
        <dbReference type="ARBA" id="ARBA00004141"/>
    </source>
</evidence>
<keyword evidence="7" id="KW-1185">Reference proteome</keyword>
<dbReference type="PANTHER" id="PTHR20661:SF0">
    <property type="entry name" value="PHOSPHATIDYLINOSITOL-GLYCAN BIOSYNTHESIS CLASS W PROTEIN"/>
    <property type="match status" value="1"/>
</dbReference>
<feature type="transmembrane region" description="Helical" evidence="5">
    <location>
        <begin position="310"/>
        <end position="326"/>
    </location>
</feature>
<feature type="transmembrane region" description="Helical" evidence="5">
    <location>
        <begin position="72"/>
        <end position="90"/>
    </location>
</feature>
<evidence type="ECO:0000313" key="7">
    <source>
        <dbReference type="Proteomes" id="UP001154114"/>
    </source>
</evidence>
<organism evidence="6 7">
    <name type="scientific">Chrysodeixis includens</name>
    <name type="common">Soybean looper</name>
    <name type="synonym">Pseudoplusia includens</name>
    <dbReference type="NCBI Taxonomy" id="689277"/>
    <lineage>
        <taxon>Eukaryota</taxon>
        <taxon>Metazoa</taxon>
        <taxon>Ecdysozoa</taxon>
        <taxon>Arthropoda</taxon>
        <taxon>Hexapoda</taxon>
        <taxon>Insecta</taxon>
        <taxon>Pterygota</taxon>
        <taxon>Neoptera</taxon>
        <taxon>Endopterygota</taxon>
        <taxon>Lepidoptera</taxon>
        <taxon>Glossata</taxon>
        <taxon>Ditrysia</taxon>
        <taxon>Noctuoidea</taxon>
        <taxon>Noctuidae</taxon>
        <taxon>Plusiinae</taxon>
        <taxon>Chrysodeixis</taxon>
    </lineage>
</organism>
<keyword evidence="5" id="KW-0808">Transferase</keyword>
<proteinExistence type="inferred from homology"/>
<evidence type="ECO:0000256" key="5">
    <source>
        <dbReference type="RuleBase" id="RU280819"/>
    </source>
</evidence>
<comment type="pathway">
    <text evidence="5">Glycolipid biosynthesis; glycosylphosphatidylinositol-anchor biosynthesis.</text>
</comment>
<feature type="transmembrane region" description="Helical" evidence="5">
    <location>
        <begin position="146"/>
        <end position="165"/>
    </location>
</feature>
<keyword evidence="5" id="KW-0012">Acyltransferase</keyword>
<comment type="function">
    <text evidence="5">A acetyltransferase, which acetylates the inositol ring of phosphatidylinositol during biosynthesis of GPI-anchor.</text>
</comment>
<keyword evidence="5" id="KW-0256">Endoplasmic reticulum</keyword>
<keyword evidence="2 5" id="KW-0812">Transmembrane</keyword>
<feature type="transmembrane region" description="Helical" evidence="5">
    <location>
        <begin position="110"/>
        <end position="131"/>
    </location>
</feature>
<dbReference type="Proteomes" id="UP001154114">
    <property type="component" value="Chromosome 4"/>
</dbReference>
<dbReference type="Pfam" id="PF06423">
    <property type="entry name" value="GWT1"/>
    <property type="match status" value="1"/>
</dbReference>
<feature type="transmembrane region" description="Helical" evidence="5">
    <location>
        <begin position="217"/>
        <end position="234"/>
    </location>
</feature>
<gene>
    <name evidence="6" type="ORF">CINC_LOCUS10175</name>
</gene>
<dbReference type="EC" id="2.3.-.-" evidence="5"/>
<dbReference type="InterPro" id="IPR009447">
    <property type="entry name" value="PIGW/GWT1"/>
</dbReference>
<comment type="similarity">
    <text evidence="5">Belongs to the PIGW family.</text>
</comment>
<comment type="subcellular location">
    <subcellularLocation>
        <location evidence="5">Endoplasmic reticulum membrane</location>
        <topology evidence="5">Multi-pass membrane protein</topology>
    </subcellularLocation>
    <subcellularLocation>
        <location evidence="1">Membrane</location>
        <topology evidence="1">Multi-pass membrane protein</topology>
    </subcellularLocation>
</comment>
<feature type="transmembrane region" description="Helical" evidence="5">
    <location>
        <begin position="22"/>
        <end position="41"/>
    </location>
</feature>
<reference evidence="6" key="1">
    <citation type="submission" date="2021-12" db="EMBL/GenBank/DDBJ databases">
        <authorList>
            <person name="King R."/>
        </authorList>
    </citation>
    <scope>NUCLEOTIDE SEQUENCE</scope>
</reference>
<dbReference type="GO" id="GO:0032216">
    <property type="term" value="F:glucosaminyl-phosphatidylinositol O-acyltransferase activity"/>
    <property type="evidence" value="ECO:0007669"/>
    <property type="project" value="TreeGrafter"/>
</dbReference>
<keyword evidence="5" id="KW-0337">GPI-anchor biosynthesis</keyword>
<evidence type="ECO:0000313" key="6">
    <source>
        <dbReference type="EMBL" id="CAD0195878.1"/>
    </source>
</evidence>
<feature type="transmembrane region" description="Helical" evidence="5">
    <location>
        <begin position="277"/>
        <end position="298"/>
    </location>
</feature>
<dbReference type="PANTHER" id="PTHR20661">
    <property type="entry name" value="PHOSPHATIDYLINOSITOL-GLYCAN BIOSYNTHESIS CLASS W PROTEIN"/>
    <property type="match status" value="1"/>
</dbReference>
<feature type="transmembrane region" description="Helical" evidence="5">
    <location>
        <begin position="338"/>
        <end position="363"/>
    </location>
</feature>
<feature type="transmembrane region" description="Helical" evidence="5">
    <location>
        <begin position="409"/>
        <end position="432"/>
    </location>
</feature>
<sequence>MTSTEYKKYHELFMQNNHGSTAVHTFLCIFFTVQCTIYISIKQRFPKCCQYVYEYLVLVLPMIIAHTVLPEYIHNLNLIASVILLFNLLFSYQNLYKKFMQQNVFHNDRLALISCLRGLTYLITGLCILAVDFKDFPRYLAKTERFGYSLMDTGVGLFVIVSGLVHKDLHKESLGKVITGNVKIIFILFVLGVGRFVSVKQLDYQEHVTEYGVHWNFFFTIAVCKIISTILLYFSDRTLLLCIVTSVVHEFTLFFGLQDWVFGVSPRDSLISANREGISSSLGYVAIYLYGVHIKSVLLNKKVTKFQTQILLVSETIIVWCLMYFVDLVRPTSRTLANLGYCLYTDTLLISMTTVLYFATVLYEHKDVYFKVPLLLSHINKNGLSYFLIANLLTGAVNLSMRTLLVPSILTFVILNIHMIVTLRLLFCLNFLGIRI</sequence>
<dbReference type="GO" id="GO:0005789">
    <property type="term" value="C:endoplasmic reticulum membrane"/>
    <property type="evidence" value="ECO:0007669"/>
    <property type="project" value="UniProtKB-SubCell"/>
</dbReference>
<dbReference type="PIRSF" id="PIRSF017321">
    <property type="entry name" value="GWT1"/>
    <property type="match status" value="1"/>
</dbReference>